<evidence type="ECO:0000313" key="2">
    <source>
        <dbReference type="Proteomes" id="UP000186594"/>
    </source>
</evidence>
<organism evidence="1 2">
    <name type="scientific">Neolecta irregularis (strain DAH-3)</name>
    <dbReference type="NCBI Taxonomy" id="1198029"/>
    <lineage>
        <taxon>Eukaryota</taxon>
        <taxon>Fungi</taxon>
        <taxon>Dikarya</taxon>
        <taxon>Ascomycota</taxon>
        <taxon>Taphrinomycotina</taxon>
        <taxon>Neolectales</taxon>
        <taxon>Neolectaceae</taxon>
        <taxon>Neolecta</taxon>
    </lineage>
</organism>
<comment type="caution">
    <text evidence="1">The sequence shown here is derived from an EMBL/GenBank/DDBJ whole genome shotgun (WGS) entry which is preliminary data.</text>
</comment>
<dbReference type="AlphaFoldDB" id="A0A1U7LIR0"/>
<evidence type="ECO:0000313" key="1">
    <source>
        <dbReference type="EMBL" id="OLL22537.1"/>
    </source>
</evidence>
<reference evidence="1 2" key="1">
    <citation type="submission" date="2016-04" db="EMBL/GenBank/DDBJ databases">
        <title>Evolutionary innovation and constraint leading to complex multicellularity in the Ascomycota.</title>
        <authorList>
            <person name="Cisse O."/>
            <person name="Nguyen A."/>
            <person name="Hewitt D.A."/>
            <person name="Jedd G."/>
            <person name="Stajich J.E."/>
        </authorList>
    </citation>
    <scope>NUCLEOTIDE SEQUENCE [LARGE SCALE GENOMIC DNA]</scope>
    <source>
        <strain evidence="1 2">DAH-3</strain>
    </source>
</reference>
<proteinExistence type="predicted"/>
<name>A0A1U7LIR0_NEOID</name>
<gene>
    <name evidence="1" type="ORF">NEOLI_002597</name>
</gene>
<dbReference type="Proteomes" id="UP000186594">
    <property type="component" value="Unassembled WGS sequence"/>
</dbReference>
<sequence>MICITRFTDLFNSHSLIAESTPDSPKGIAIRRKDACLSFSTNSLNSYARHLLRTAYWLNIPKIIIIDLNNDKIFQDIWLRDFETGDLLDSITSRISPLMAHDC</sequence>
<accession>A0A1U7LIR0</accession>
<keyword evidence="2" id="KW-1185">Reference proteome</keyword>
<dbReference type="EMBL" id="LXFE01003083">
    <property type="protein sequence ID" value="OLL22537.1"/>
    <property type="molecule type" value="Genomic_DNA"/>
</dbReference>
<protein>
    <submittedName>
        <fullName evidence="1">Uncharacterized protein</fullName>
    </submittedName>
</protein>